<feature type="chain" id="PRO_5046604499" evidence="1">
    <location>
        <begin position="22"/>
        <end position="112"/>
    </location>
</feature>
<feature type="signal peptide" evidence="1">
    <location>
        <begin position="1"/>
        <end position="21"/>
    </location>
</feature>
<dbReference type="EMBL" id="CP104205">
    <property type="protein sequence ID" value="UWX54758.1"/>
    <property type="molecule type" value="Genomic_DNA"/>
</dbReference>
<gene>
    <name evidence="2" type="ORF">NYZ99_18415</name>
</gene>
<keyword evidence="3" id="KW-1185">Reference proteome</keyword>
<organism evidence="2 3">
    <name type="scientific">Maribacter litopenaei</name>
    <dbReference type="NCBI Taxonomy" id="2976127"/>
    <lineage>
        <taxon>Bacteria</taxon>
        <taxon>Pseudomonadati</taxon>
        <taxon>Bacteroidota</taxon>
        <taxon>Flavobacteriia</taxon>
        <taxon>Flavobacteriales</taxon>
        <taxon>Flavobacteriaceae</taxon>
        <taxon>Maribacter</taxon>
    </lineage>
</organism>
<evidence type="ECO:0000313" key="3">
    <source>
        <dbReference type="Proteomes" id="UP001059209"/>
    </source>
</evidence>
<dbReference type="RefSeq" id="WP_260572614.1">
    <property type="nucleotide sequence ID" value="NZ_CP104205.1"/>
</dbReference>
<name>A0ABY5Y6V9_9FLAO</name>
<proteinExistence type="predicted"/>
<protein>
    <submittedName>
        <fullName evidence="2">Uncharacterized protein</fullName>
    </submittedName>
</protein>
<dbReference type="Proteomes" id="UP001059209">
    <property type="component" value="Chromosome"/>
</dbReference>
<evidence type="ECO:0000256" key="1">
    <source>
        <dbReference type="SAM" id="SignalP"/>
    </source>
</evidence>
<reference evidence="2" key="1">
    <citation type="submission" date="2022-09" db="EMBL/GenBank/DDBJ databases">
        <title>Maribacter litopenaei sp. nov., isolated from the intestinal tract of the Pacific White Shrimp, Litopenaeus vannamei.</title>
        <authorList>
            <person name="Kim S.Y."/>
            <person name="Hwang C.Y."/>
        </authorList>
    </citation>
    <scope>NUCLEOTIDE SEQUENCE</scope>
    <source>
        <strain evidence="2">HL-LV01</strain>
    </source>
</reference>
<accession>A0ABY5Y6V9</accession>
<evidence type="ECO:0000313" key="2">
    <source>
        <dbReference type="EMBL" id="UWX54758.1"/>
    </source>
</evidence>
<keyword evidence="1" id="KW-0732">Signal</keyword>
<sequence>MKYILFLLFNLGFTLSSIGQAYPGFQNNHEVKFNIGQFLATSTVEGSYEYFFTEDTSIGGTLYVNGDGTDYNGNFGIGSNLRAYFGYIPEVDCLLKFLGCIILVKAMKTTPL</sequence>